<name>A0ABY2IM42_9MICO</name>
<evidence type="ECO:0000313" key="3">
    <source>
        <dbReference type="Proteomes" id="UP000297604"/>
    </source>
</evidence>
<keyword evidence="2" id="KW-0503">Monooxygenase</keyword>
<comment type="caution">
    <text evidence="2">The sequence shown here is derived from an EMBL/GenBank/DDBJ whole genome shotgun (WGS) entry which is preliminary data.</text>
</comment>
<dbReference type="Proteomes" id="UP000297604">
    <property type="component" value="Unassembled WGS sequence"/>
</dbReference>
<accession>A0ABY2IM42</accession>
<reference evidence="2 3" key="1">
    <citation type="submission" date="2019-03" db="EMBL/GenBank/DDBJ databases">
        <title>Genomics of glacier-inhabiting Cryobacterium strains.</title>
        <authorList>
            <person name="Liu Q."/>
            <person name="Xin Y.-H."/>
        </authorList>
    </citation>
    <scope>NUCLEOTIDE SEQUENCE [LARGE SCALE GENOMIC DNA]</scope>
    <source>
        <strain evidence="2 3">MDB1-5</strain>
    </source>
</reference>
<dbReference type="InterPro" id="IPR011008">
    <property type="entry name" value="Dimeric_a/b-barrel"/>
</dbReference>
<dbReference type="InterPro" id="IPR007138">
    <property type="entry name" value="ABM_dom"/>
</dbReference>
<dbReference type="GO" id="GO:0004497">
    <property type="term" value="F:monooxygenase activity"/>
    <property type="evidence" value="ECO:0007669"/>
    <property type="project" value="UniProtKB-KW"/>
</dbReference>
<dbReference type="RefSeq" id="WP_134450039.1">
    <property type="nucleotide sequence ID" value="NZ_SOFS01000019.1"/>
</dbReference>
<gene>
    <name evidence="2" type="ORF">E3O46_09280</name>
</gene>
<dbReference type="Gene3D" id="3.30.70.100">
    <property type="match status" value="1"/>
</dbReference>
<dbReference type="Pfam" id="PF03992">
    <property type="entry name" value="ABM"/>
    <property type="match status" value="1"/>
</dbReference>
<sequence>MLTEHALLPIIAGREVEFERAFTLARPIIASMPGCLSVSLSRSLESQSTYLLLVEWEDLLDHTIGFRQSPQYRDRRDSRRDNRSS</sequence>
<dbReference type="EMBL" id="SOFS01000019">
    <property type="protein sequence ID" value="TFC20404.1"/>
    <property type="molecule type" value="Genomic_DNA"/>
</dbReference>
<keyword evidence="2" id="KW-0560">Oxidoreductase</keyword>
<evidence type="ECO:0000313" key="2">
    <source>
        <dbReference type="EMBL" id="TFC20404.1"/>
    </source>
</evidence>
<keyword evidence="3" id="KW-1185">Reference proteome</keyword>
<protein>
    <submittedName>
        <fullName evidence="2">Antibiotic biosynthesis monooxygenase</fullName>
    </submittedName>
</protein>
<dbReference type="SUPFAM" id="SSF54909">
    <property type="entry name" value="Dimeric alpha+beta barrel"/>
    <property type="match status" value="1"/>
</dbReference>
<proteinExistence type="predicted"/>
<evidence type="ECO:0000259" key="1">
    <source>
        <dbReference type="PROSITE" id="PS51725"/>
    </source>
</evidence>
<dbReference type="PROSITE" id="PS51725">
    <property type="entry name" value="ABM"/>
    <property type="match status" value="1"/>
</dbReference>
<feature type="domain" description="ABM" evidence="1">
    <location>
        <begin position="2"/>
        <end position="85"/>
    </location>
</feature>
<organism evidence="2 3">
    <name type="scientific">Cryobacterium glucosi</name>
    <dbReference type="NCBI Taxonomy" id="1259175"/>
    <lineage>
        <taxon>Bacteria</taxon>
        <taxon>Bacillati</taxon>
        <taxon>Actinomycetota</taxon>
        <taxon>Actinomycetes</taxon>
        <taxon>Micrococcales</taxon>
        <taxon>Microbacteriaceae</taxon>
        <taxon>Cryobacterium</taxon>
    </lineage>
</organism>